<dbReference type="PANTHER" id="PTHR42759">
    <property type="entry name" value="MOXR FAMILY PROTEIN"/>
    <property type="match status" value="1"/>
</dbReference>
<dbReference type="PANTHER" id="PTHR42759:SF5">
    <property type="entry name" value="METHANOL DEHYDROGENASE REGULATOR"/>
    <property type="match status" value="1"/>
</dbReference>
<accession>A0ABT9ZTY2</accession>
<feature type="domain" description="AAA+ ATPase" evidence="1">
    <location>
        <begin position="36"/>
        <end position="177"/>
    </location>
</feature>
<proteinExistence type="predicted"/>
<reference evidence="2 3" key="1">
    <citation type="submission" date="2023-07" db="EMBL/GenBank/DDBJ databases">
        <title>Genomic Encyclopedia of Type Strains, Phase IV (KMG-IV): sequencing the most valuable type-strain genomes for metagenomic binning, comparative biology and taxonomic classification.</title>
        <authorList>
            <person name="Goeker M."/>
        </authorList>
    </citation>
    <scope>NUCLEOTIDE SEQUENCE [LARGE SCALE GENOMIC DNA]</scope>
    <source>
        <strain evidence="2 3">DSM 9768</strain>
    </source>
</reference>
<dbReference type="InterPro" id="IPR011703">
    <property type="entry name" value="ATPase_AAA-3"/>
</dbReference>
<gene>
    <name evidence="2" type="ORF">J2S74_002081</name>
</gene>
<dbReference type="GO" id="GO:0016787">
    <property type="term" value="F:hydrolase activity"/>
    <property type="evidence" value="ECO:0007669"/>
    <property type="project" value="UniProtKB-KW"/>
</dbReference>
<evidence type="ECO:0000313" key="3">
    <source>
        <dbReference type="Proteomes" id="UP001230005"/>
    </source>
</evidence>
<evidence type="ECO:0000313" key="2">
    <source>
        <dbReference type="EMBL" id="MDQ0254702.1"/>
    </source>
</evidence>
<dbReference type="InterPro" id="IPR050764">
    <property type="entry name" value="CbbQ/NirQ/NorQ/GpvN"/>
</dbReference>
<dbReference type="Pfam" id="PF17863">
    <property type="entry name" value="AAA_lid_2"/>
    <property type="match status" value="1"/>
</dbReference>
<dbReference type="PIRSF" id="PIRSF002849">
    <property type="entry name" value="AAA_ATPase_chaperone_MoxR_prd"/>
    <property type="match status" value="1"/>
</dbReference>
<dbReference type="Proteomes" id="UP001230005">
    <property type="component" value="Unassembled WGS sequence"/>
</dbReference>
<dbReference type="Gene3D" id="3.40.50.300">
    <property type="entry name" value="P-loop containing nucleotide triphosphate hydrolases"/>
    <property type="match status" value="1"/>
</dbReference>
<dbReference type="InterPro" id="IPR027417">
    <property type="entry name" value="P-loop_NTPase"/>
</dbReference>
<dbReference type="InterPro" id="IPR041628">
    <property type="entry name" value="ChlI/MoxR_AAA_lid"/>
</dbReference>
<dbReference type="SUPFAM" id="SSF52540">
    <property type="entry name" value="P-loop containing nucleoside triphosphate hydrolases"/>
    <property type="match status" value="1"/>
</dbReference>
<comment type="caution">
    <text evidence="2">The sequence shown here is derived from an EMBL/GenBank/DDBJ whole genome shotgun (WGS) entry which is preliminary data.</text>
</comment>
<name>A0ABT9ZTY2_9BACI</name>
<evidence type="ECO:0000259" key="1">
    <source>
        <dbReference type="SMART" id="SM00382"/>
    </source>
</evidence>
<keyword evidence="3" id="KW-1185">Reference proteome</keyword>
<dbReference type="Gene3D" id="1.10.8.80">
    <property type="entry name" value="Magnesium chelatase subunit I, C-Terminal domain"/>
    <property type="match status" value="1"/>
</dbReference>
<dbReference type="Pfam" id="PF07726">
    <property type="entry name" value="AAA_3"/>
    <property type="match status" value="1"/>
</dbReference>
<organism evidence="2 3">
    <name type="scientific">Evansella vedderi</name>
    <dbReference type="NCBI Taxonomy" id="38282"/>
    <lineage>
        <taxon>Bacteria</taxon>
        <taxon>Bacillati</taxon>
        <taxon>Bacillota</taxon>
        <taxon>Bacilli</taxon>
        <taxon>Bacillales</taxon>
        <taxon>Bacillaceae</taxon>
        <taxon>Evansella</taxon>
    </lineage>
</organism>
<dbReference type="InterPro" id="IPR003593">
    <property type="entry name" value="AAA+_ATPase"/>
</dbReference>
<keyword evidence="2" id="KW-0378">Hydrolase</keyword>
<dbReference type="EC" id="3.6.3.-" evidence="2"/>
<sequence length="316" mass="35542">MEQYNLNILRTMEENLGYCLLGKKEEIKLLLIALISGGHVLLEGMPGTGKTLLVKALAEMIEGEFRRVQCNPDLLPSDITGFSIYHPKEEKFIFRQGPVMTNILLMDEINRASTKTQSALLEAMEEKQVSVDGDIYPLPQPFLVLATQNPIDFEGTYPLPEAQLDRFMMKIHIGYPDQAIEKDLLIGNGTSKSIEKIKGVTNIEAISEIQHKVEEVYVDEKVIDYLLDIVSQTREHPQLILGASPRASLSLLKGVKALALIQQRSFVTPDDVKFLTPYVFCHRFIINPEARMDGSTEYSILQSILENVKVPKGLEK</sequence>
<dbReference type="EMBL" id="JAUSUG010000007">
    <property type="protein sequence ID" value="MDQ0254702.1"/>
    <property type="molecule type" value="Genomic_DNA"/>
</dbReference>
<dbReference type="CDD" id="cd00009">
    <property type="entry name" value="AAA"/>
    <property type="match status" value="1"/>
</dbReference>
<protein>
    <submittedName>
        <fullName evidence="2">MoxR-like ATPase</fullName>
        <ecNumber evidence="2">3.6.3.-</ecNumber>
    </submittedName>
</protein>
<dbReference type="SMART" id="SM00382">
    <property type="entry name" value="AAA"/>
    <property type="match status" value="1"/>
</dbReference>